<gene>
    <name evidence="2" type="ORF">ERUC_LOCUS40140</name>
</gene>
<feature type="region of interest" description="Disordered" evidence="1">
    <location>
        <begin position="66"/>
        <end position="132"/>
    </location>
</feature>
<organism evidence="2 3">
    <name type="scientific">Eruca vesicaria subsp. sativa</name>
    <name type="common">Garden rocket</name>
    <name type="synonym">Eruca sativa</name>
    <dbReference type="NCBI Taxonomy" id="29727"/>
    <lineage>
        <taxon>Eukaryota</taxon>
        <taxon>Viridiplantae</taxon>
        <taxon>Streptophyta</taxon>
        <taxon>Embryophyta</taxon>
        <taxon>Tracheophyta</taxon>
        <taxon>Spermatophyta</taxon>
        <taxon>Magnoliopsida</taxon>
        <taxon>eudicotyledons</taxon>
        <taxon>Gunneridae</taxon>
        <taxon>Pentapetalae</taxon>
        <taxon>rosids</taxon>
        <taxon>malvids</taxon>
        <taxon>Brassicales</taxon>
        <taxon>Brassicaceae</taxon>
        <taxon>Brassiceae</taxon>
        <taxon>Eruca</taxon>
    </lineage>
</organism>
<feature type="compositionally biased region" description="Low complexity" evidence="1">
    <location>
        <begin position="110"/>
        <end position="120"/>
    </location>
</feature>
<sequence>MIFSLQNAVVFPYISCTGNNDVIAEVKFIRDDEKKDERVNKIMAMLDTKADWSKVVWETEQPILPQEEDHAVVADEEDHAFVADDKAPSEKDEPVEPVVKRSVKRKVKDPASTSPTPSKVKSPRPQRKVNKK</sequence>
<dbReference type="EMBL" id="CAKOAT010752931">
    <property type="protein sequence ID" value="CAH8387657.1"/>
    <property type="molecule type" value="Genomic_DNA"/>
</dbReference>
<feature type="compositionally biased region" description="Basic and acidic residues" evidence="1">
    <location>
        <begin position="67"/>
        <end position="94"/>
    </location>
</feature>
<proteinExistence type="predicted"/>
<evidence type="ECO:0000256" key="1">
    <source>
        <dbReference type="SAM" id="MobiDB-lite"/>
    </source>
</evidence>
<evidence type="ECO:0000313" key="3">
    <source>
        <dbReference type="Proteomes" id="UP001642260"/>
    </source>
</evidence>
<protein>
    <submittedName>
        <fullName evidence="2">Uncharacterized protein</fullName>
    </submittedName>
</protein>
<accession>A0ABC8LVU9</accession>
<feature type="compositionally biased region" description="Basic residues" evidence="1">
    <location>
        <begin position="121"/>
        <end position="132"/>
    </location>
</feature>
<dbReference type="AlphaFoldDB" id="A0ABC8LVU9"/>
<dbReference type="Proteomes" id="UP001642260">
    <property type="component" value="Unassembled WGS sequence"/>
</dbReference>
<keyword evidence="3" id="KW-1185">Reference proteome</keyword>
<name>A0ABC8LVU9_ERUVS</name>
<reference evidence="2 3" key="1">
    <citation type="submission" date="2022-03" db="EMBL/GenBank/DDBJ databases">
        <authorList>
            <person name="Macdonald S."/>
            <person name="Ahmed S."/>
            <person name="Newling K."/>
        </authorList>
    </citation>
    <scope>NUCLEOTIDE SEQUENCE [LARGE SCALE GENOMIC DNA]</scope>
</reference>
<comment type="caution">
    <text evidence="2">The sequence shown here is derived from an EMBL/GenBank/DDBJ whole genome shotgun (WGS) entry which is preliminary data.</text>
</comment>
<evidence type="ECO:0000313" key="2">
    <source>
        <dbReference type="EMBL" id="CAH8387657.1"/>
    </source>
</evidence>